<dbReference type="PROSITE" id="PS00690">
    <property type="entry name" value="DEAH_ATP_HELICASE"/>
    <property type="match status" value="1"/>
</dbReference>
<keyword evidence="5 10" id="KW-0347">Helicase</keyword>
<dbReference type="PANTHER" id="PTHR18934:SF234">
    <property type="entry name" value="PRE-MRNA-SPLICING FACTOR ATP-DEPENDENT RNA HELICASE DEAH4-RELATED"/>
    <property type="match status" value="1"/>
</dbReference>
<dbReference type="PANTHER" id="PTHR18934">
    <property type="entry name" value="ATP-DEPENDENT RNA HELICASE"/>
    <property type="match status" value="1"/>
</dbReference>
<dbReference type="Pfam" id="PF21010">
    <property type="entry name" value="HA2_C"/>
    <property type="match status" value="1"/>
</dbReference>
<dbReference type="STRING" id="70448.A0A096P7V1"/>
<dbReference type="Proteomes" id="UP000009170">
    <property type="component" value="Unassembled WGS sequence"/>
</dbReference>
<dbReference type="FunFam" id="3.40.50.300:FF:000578">
    <property type="entry name" value="probable ATP-dependent RNA helicase DHX35"/>
    <property type="match status" value="1"/>
</dbReference>
<dbReference type="CDD" id="cd18791">
    <property type="entry name" value="SF2_C_RHA"/>
    <property type="match status" value="1"/>
</dbReference>
<reference evidence="10" key="2">
    <citation type="journal article" date="2014" name="BMC Genomics">
        <title>An improved genome of the model marine alga Ostreococcus tauri unfolds by assessing Illumina de novo assemblies.</title>
        <authorList>
            <person name="Blanc-Mathieu R."/>
            <person name="Verhelst B."/>
            <person name="Derelle E."/>
            <person name="Rombauts S."/>
            <person name="Bouget F.Y."/>
            <person name="Carre I."/>
            <person name="Chateau A."/>
            <person name="Eyre-Walker A."/>
            <person name="Grimsley N."/>
            <person name="Moreau H."/>
            <person name="Piegu B."/>
            <person name="Rivals E."/>
            <person name="Schackwitz W."/>
            <person name="Van de Peer Y."/>
            <person name="Piganeau G."/>
        </authorList>
    </citation>
    <scope>NUCLEOTIDE SEQUENCE</scope>
    <source>
        <strain evidence="10">RCC4221</strain>
    </source>
</reference>
<evidence type="ECO:0000256" key="2">
    <source>
        <dbReference type="ARBA" id="ARBA00012552"/>
    </source>
</evidence>
<keyword evidence="12" id="KW-1185">Reference proteome</keyword>
<dbReference type="GO" id="GO:0016787">
    <property type="term" value="F:hydrolase activity"/>
    <property type="evidence" value="ECO:0007669"/>
    <property type="project" value="UniProtKB-KW"/>
</dbReference>
<evidence type="ECO:0000259" key="9">
    <source>
        <dbReference type="PROSITE" id="PS51194"/>
    </source>
</evidence>
<reference evidence="11" key="3">
    <citation type="submission" date="2017-04" db="EMBL/GenBank/DDBJ databases">
        <title>Population genomics of picophytoplankton unveils novel chromosome hypervariability.</title>
        <authorList>
            <consortium name="DOE Joint Genome Institute"/>
            <person name="Blanc-Mathieu R."/>
            <person name="Krasovec M."/>
            <person name="Hebrard M."/>
            <person name="Yau S."/>
            <person name="Desgranges E."/>
            <person name="Martin J."/>
            <person name="Schackwitz W."/>
            <person name="Kuo A."/>
            <person name="Salin G."/>
            <person name="Donnadieu C."/>
            <person name="Desdevises Y."/>
            <person name="Sanchez-Ferandin S."/>
            <person name="Moreau H."/>
            <person name="Rivals E."/>
            <person name="Grigoriev I.V."/>
            <person name="Grimsley N."/>
            <person name="Eyre-Walker A."/>
            <person name="Piganeau G."/>
        </authorList>
    </citation>
    <scope>NUCLEOTIDE SEQUENCE [LARGE SCALE GENOMIC DNA]</scope>
    <source>
        <strain evidence="11">RCC 1115</strain>
    </source>
</reference>
<comment type="catalytic activity">
    <reaction evidence="7">
        <text>ATP + H2O = ADP + phosphate + H(+)</text>
        <dbReference type="Rhea" id="RHEA:13065"/>
        <dbReference type="ChEBI" id="CHEBI:15377"/>
        <dbReference type="ChEBI" id="CHEBI:15378"/>
        <dbReference type="ChEBI" id="CHEBI:30616"/>
        <dbReference type="ChEBI" id="CHEBI:43474"/>
        <dbReference type="ChEBI" id="CHEBI:456216"/>
        <dbReference type="EC" id="3.6.4.13"/>
    </reaction>
</comment>
<dbReference type="PROSITE" id="PS51194">
    <property type="entry name" value="HELICASE_CTER"/>
    <property type="match status" value="1"/>
</dbReference>
<evidence type="ECO:0000313" key="11">
    <source>
        <dbReference type="EMBL" id="OUS42683.1"/>
    </source>
</evidence>
<feature type="domain" description="Helicase ATP-binding" evidence="8">
    <location>
        <begin position="24"/>
        <end position="189"/>
    </location>
</feature>
<dbReference type="InterPro" id="IPR011709">
    <property type="entry name" value="DEAD-box_helicase_OB_fold"/>
</dbReference>
<comment type="similarity">
    <text evidence="1">Belongs to the DEAD box helicase family. DEAH subfamily.</text>
</comment>
<sequence>MESDETWSLDLSDLPVSRRANEIACAVEKNAVTVIIGETGSGKTTQIPQILLKAGVIAEDKAVCVTQPRRVAAVSVAKRVAEEMRVRVGEEVGYGVRFEDRTSTATRIKYVTDGTLLRELLEDPQLSKYSIVVLDEAHERSLNTDILFGVLKKLVTTRAEKFRLVITSATLDGEKFSRYFGSPVFTIPGRTYPVQIAHSTHAPRSYFESAIETVMDIHLNAGPGDVLCFLTGRDEIEKCCRRIEDAVRTTRQCMDMQVLPLYASLTPDMQSRVFQPHDANVRRVIVATNIAETSLTVPGIVFVIDPGVVKQIEYDAATGMESLQVVQISKVQAQQRAGRAGRTQAGRCYRLYTKDALEHDMPKVTRPEIQRTCLVATILYLKTLDLKDLDVMTFDFLDAPDPDLIADALRQLYLLGGIDDDGNPTRVGREMSTLPLEPSLARAMVEARHFGCVLETATVAAMLSVGQHYDEATSLLELVSHDDFLMGDHIVLLRVFQAWERDGYRRSFLKRFSLSERGMEFARDIRKQLLGLVEVTRTSHDQGLRMLRRSLCVGFATKIAHRLPHHNGYRTLGEHSTLCQVYPTMARQLADDDGLLPEWILFHEFVLTSRPYLRYVCKIESEWISKQREMLSKKIDIHRLSRGALNPSLSSQLNTKPTATEVDVGLKAPGARKTTEEDISAARERYLARKRKALD</sequence>
<dbReference type="PROSITE" id="PS51192">
    <property type="entry name" value="HELICASE_ATP_BIND_1"/>
    <property type="match status" value="1"/>
</dbReference>
<dbReference type="InterPro" id="IPR027417">
    <property type="entry name" value="P-loop_NTPase"/>
</dbReference>
<dbReference type="Pfam" id="PF00270">
    <property type="entry name" value="DEAD"/>
    <property type="match status" value="1"/>
</dbReference>
<keyword evidence="3" id="KW-0547">Nucleotide-binding</keyword>
<dbReference type="GO" id="GO:0003723">
    <property type="term" value="F:RNA binding"/>
    <property type="evidence" value="ECO:0007669"/>
    <property type="project" value="TreeGrafter"/>
</dbReference>
<dbReference type="SMART" id="SM00487">
    <property type="entry name" value="DEXDc"/>
    <property type="match status" value="1"/>
</dbReference>
<dbReference type="InterPro" id="IPR007502">
    <property type="entry name" value="Helicase-assoc_dom"/>
</dbReference>
<evidence type="ECO:0000256" key="5">
    <source>
        <dbReference type="ARBA" id="ARBA00022806"/>
    </source>
</evidence>
<dbReference type="SUPFAM" id="SSF52540">
    <property type="entry name" value="P-loop containing nucleoside triphosphate hydrolases"/>
    <property type="match status" value="1"/>
</dbReference>
<keyword evidence="6" id="KW-0067">ATP-binding</keyword>
<accession>A0A454XPI8</accession>
<accession>A0A096P7V1</accession>
<dbReference type="CDD" id="cd17917">
    <property type="entry name" value="DEXHc_RHA-like"/>
    <property type="match status" value="1"/>
</dbReference>
<dbReference type="EC" id="3.6.4.13" evidence="2"/>
<evidence type="ECO:0000313" key="10">
    <source>
        <dbReference type="EMBL" id="CEG00257.1"/>
    </source>
</evidence>
<evidence type="ECO:0000256" key="4">
    <source>
        <dbReference type="ARBA" id="ARBA00022801"/>
    </source>
</evidence>
<dbReference type="Gene3D" id="1.20.120.1080">
    <property type="match status" value="1"/>
</dbReference>
<dbReference type="GO" id="GO:0003724">
    <property type="term" value="F:RNA helicase activity"/>
    <property type="evidence" value="ECO:0007669"/>
    <property type="project" value="UniProtKB-EC"/>
</dbReference>
<dbReference type="SMART" id="SM00490">
    <property type="entry name" value="HELICc"/>
    <property type="match status" value="1"/>
</dbReference>
<proteinExistence type="inferred from homology"/>
<dbReference type="AlphaFoldDB" id="A0A096P7V1"/>
<dbReference type="EMBL" id="CAID01000016">
    <property type="protein sequence ID" value="CEG00257.1"/>
    <property type="molecule type" value="Genomic_DNA"/>
</dbReference>
<reference evidence="10 12" key="1">
    <citation type="journal article" date="2006" name="Proc. Natl. Acad. Sci. U.S.A.">
        <title>Genome analysis of the smallest free-living eukaryote Ostreococcus tauri unveils many unique features.</title>
        <authorList>
            <person name="Derelle E."/>
            <person name="Ferraz C."/>
            <person name="Rombauts S."/>
            <person name="Rouze P."/>
            <person name="Worden A.Z."/>
            <person name="Robbens S."/>
            <person name="Partensky F."/>
            <person name="Degroeve S."/>
            <person name="Echeynie S."/>
            <person name="Cooke R."/>
            <person name="Saeys Y."/>
            <person name="Wuyts J."/>
            <person name="Jabbari K."/>
            <person name="Bowler C."/>
            <person name="Panaud O."/>
            <person name="Piegu B."/>
            <person name="Ball S.G."/>
            <person name="Ral J.-P."/>
            <person name="Bouget F.-Y."/>
            <person name="Piganeau G."/>
            <person name="De Baets B."/>
            <person name="Picard A."/>
            <person name="Delseny M."/>
            <person name="Demaille J."/>
            <person name="Van de Peer Y."/>
            <person name="Moreau H."/>
        </authorList>
    </citation>
    <scope>NUCLEOTIDE SEQUENCE [LARGE SCALE GENOMIC DNA]</scope>
    <source>
        <strain evidence="10 12">OTTH0595</strain>
    </source>
</reference>
<evidence type="ECO:0000256" key="3">
    <source>
        <dbReference type="ARBA" id="ARBA00022741"/>
    </source>
</evidence>
<gene>
    <name evidence="11" type="ORF">BE221DRAFT_84938</name>
    <name evidence="10" type="ORF">OT_ostta16g00250</name>
</gene>
<dbReference type="SMART" id="SM00847">
    <property type="entry name" value="HA2"/>
    <property type="match status" value="1"/>
</dbReference>
<evidence type="ECO:0000256" key="7">
    <source>
        <dbReference type="ARBA" id="ARBA00047984"/>
    </source>
</evidence>
<dbReference type="InterPro" id="IPR002464">
    <property type="entry name" value="DNA/RNA_helicase_DEAH_CS"/>
</dbReference>
<accession>A0A1Y5I3M2</accession>
<evidence type="ECO:0000256" key="6">
    <source>
        <dbReference type="ARBA" id="ARBA00022840"/>
    </source>
</evidence>
<feature type="domain" description="Helicase C-terminal" evidence="9">
    <location>
        <begin position="210"/>
        <end position="387"/>
    </location>
</feature>
<dbReference type="OrthoDB" id="10253254at2759"/>
<dbReference type="Pfam" id="PF07717">
    <property type="entry name" value="OB_NTP_bind"/>
    <property type="match status" value="1"/>
</dbReference>
<keyword evidence="4" id="KW-0378">Hydrolase</keyword>
<dbReference type="EMBL" id="KZ155838">
    <property type="protein sequence ID" value="OUS42683.1"/>
    <property type="molecule type" value="Genomic_DNA"/>
</dbReference>
<protein>
    <recommendedName>
        <fullName evidence="2">RNA helicase</fullName>
        <ecNumber evidence="2">3.6.4.13</ecNumber>
    </recommendedName>
</protein>
<dbReference type="GO" id="GO:0005524">
    <property type="term" value="F:ATP binding"/>
    <property type="evidence" value="ECO:0007669"/>
    <property type="project" value="UniProtKB-KW"/>
</dbReference>
<dbReference type="InterPro" id="IPR011545">
    <property type="entry name" value="DEAD/DEAH_box_helicase_dom"/>
</dbReference>
<organism evidence="10 12">
    <name type="scientific">Ostreococcus tauri</name>
    <name type="common">Marine green alga</name>
    <dbReference type="NCBI Taxonomy" id="70448"/>
    <lineage>
        <taxon>Eukaryota</taxon>
        <taxon>Viridiplantae</taxon>
        <taxon>Chlorophyta</taxon>
        <taxon>Mamiellophyceae</taxon>
        <taxon>Mamiellales</taxon>
        <taxon>Bathycoccaceae</taxon>
        <taxon>Ostreococcus</taxon>
    </lineage>
</organism>
<evidence type="ECO:0000256" key="1">
    <source>
        <dbReference type="ARBA" id="ARBA00008792"/>
    </source>
</evidence>
<dbReference type="FunCoup" id="A0A096P7V1">
    <property type="interactions" value="227"/>
</dbReference>
<dbReference type="FunFam" id="3.40.50.300:FF:000145">
    <property type="entry name" value="probable ATP-dependent RNA helicase DHX40"/>
    <property type="match status" value="1"/>
</dbReference>
<evidence type="ECO:0000259" key="8">
    <source>
        <dbReference type="PROSITE" id="PS51192"/>
    </source>
</evidence>
<dbReference type="InterPro" id="IPR001650">
    <property type="entry name" value="Helicase_C-like"/>
</dbReference>
<dbReference type="Pfam" id="PF00271">
    <property type="entry name" value="Helicase_C"/>
    <property type="match status" value="1"/>
</dbReference>
<dbReference type="Proteomes" id="UP000195557">
    <property type="component" value="Unassembled WGS sequence"/>
</dbReference>
<dbReference type="InterPro" id="IPR014001">
    <property type="entry name" value="Helicase_ATP-bd"/>
</dbReference>
<dbReference type="Gene3D" id="3.40.50.300">
    <property type="entry name" value="P-loop containing nucleotide triphosphate hydrolases"/>
    <property type="match status" value="2"/>
</dbReference>
<evidence type="ECO:0000313" key="12">
    <source>
        <dbReference type="Proteomes" id="UP000009170"/>
    </source>
</evidence>
<name>A0A096P7V1_OSTTA</name>
<dbReference type="InParanoid" id="A0A096P7V1"/>